<dbReference type="Pfam" id="PF02949">
    <property type="entry name" value="7tm_6"/>
    <property type="match status" value="1"/>
</dbReference>
<evidence type="ECO:0000256" key="3">
    <source>
        <dbReference type="ARBA" id="ARBA00022606"/>
    </source>
</evidence>
<keyword evidence="6" id="KW-1133">Transmembrane helix</keyword>
<comment type="subcellular location">
    <subcellularLocation>
        <location evidence="1">Cell membrane</location>
        <topology evidence="1">Multi-pass membrane protein</topology>
    </subcellularLocation>
</comment>
<evidence type="ECO:0000313" key="10">
    <source>
        <dbReference type="EMBL" id="KAE9531903.1"/>
    </source>
</evidence>
<reference evidence="10 11" key="1">
    <citation type="submission" date="2019-08" db="EMBL/GenBank/DDBJ databases">
        <title>The genome of the soybean aphid Biotype 1, its phylome, world population structure and adaptation to the North American continent.</title>
        <authorList>
            <person name="Giordano R."/>
            <person name="Donthu R.K."/>
            <person name="Hernandez A.G."/>
            <person name="Wright C.L."/>
            <person name="Zimin A.V."/>
        </authorList>
    </citation>
    <scope>NUCLEOTIDE SEQUENCE [LARGE SCALE GENOMIC DNA]</scope>
    <source>
        <tissue evidence="10">Whole aphids</tissue>
    </source>
</reference>
<keyword evidence="8" id="KW-0675">Receptor</keyword>
<comment type="caution">
    <text evidence="10">The sequence shown here is derived from an EMBL/GenBank/DDBJ whole genome shotgun (WGS) entry which is preliminary data.</text>
</comment>
<evidence type="ECO:0000256" key="7">
    <source>
        <dbReference type="ARBA" id="ARBA00023136"/>
    </source>
</evidence>
<dbReference type="OrthoDB" id="6619369at2759"/>
<dbReference type="InterPro" id="IPR004117">
    <property type="entry name" value="7tm6_olfct_rcpt"/>
</dbReference>
<keyword evidence="2" id="KW-1003">Cell membrane</keyword>
<keyword evidence="3" id="KW-0716">Sensory transduction</keyword>
<dbReference type="EMBL" id="VYZN01000040">
    <property type="protein sequence ID" value="KAE9531903.1"/>
    <property type="molecule type" value="Genomic_DNA"/>
</dbReference>
<dbReference type="GO" id="GO:0007165">
    <property type="term" value="P:signal transduction"/>
    <property type="evidence" value="ECO:0007669"/>
    <property type="project" value="UniProtKB-KW"/>
</dbReference>
<protein>
    <recommendedName>
        <fullName evidence="12">Odorant receptor</fullName>
    </recommendedName>
</protein>
<organism evidence="10 11">
    <name type="scientific">Aphis glycines</name>
    <name type="common">Soybean aphid</name>
    <dbReference type="NCBI Taxonomy" id="307491"/>
    <lineage>
        <taxon>Eukaryota</taxon>
        <taxon>Metazoa</taxon>
        <taxon>Ecdysozoa</taxon>
        <taxon>Arthropoda</taxon>
        <taxon>Hexapoda</taxon>
        <taxon>Insecta</taxon>
        <taxon>Pterygota</taxon>
        <taxon>Neoptera</taxon>
        <taxon>Paraneoptera</taxon>
        <taxon>Hemiptera</taxon>
        <taxon>Sternorrhyncha</taxon>
        <taxon>Aphidomorpha</taxon>
        <taxon>Aphidoidea</taxon>
        <taxon>Aphididae</taxon>
        <taxon>Aphidini</taxon>
        <taxon>Aphis</taxon>
        <taxon>Aphis</taxon>
    </lineage>
</organism>
<proteinExistence type="predicted"/>
<keyword evidence="5" id="KW-0552">Olfaction</keyword>
<evidence type="ECO:0000256" key="1">
    <source>
        <dbReference type="ARBA" id="ARBA00004651"/>
    </source>
</evidence>
<dbReference type="GO" id="GO:0005886">
    <property type="term" value="C:plasma membrane"/>
    <property type="evidence" value="ECO:0007669"/>
    <property type="project" value="UniProtKB-SubCell"/>
</dbReference>
<name>A0A6G0TF37_APHGL</name>
<sequence>MQRESVNFNIYSCNWTKMNLKFKKLLLLTMQMNDANRMGIKASPKKIINLQLFAGVIINYFDRVCLTPGPDTLLPFIKIDSSVVYITGRLFIYCYLFDSINIKRESVNYSIYSCNWMKMDLKFKKLLLLTMQMNDANRMVIKASPRKIINLQLFASIMSMSFNMVPVLLKITNSENHKSQ</sequence>
<evidence type="ECO:0008006" key="12">
    <source>
        <dbReference type="Google" id="ProtNLM"/>
    </source>
</evidence>
<evidence type="ECO:0000313" key="11">
    <source>
        <dbReference type="Proteomes" id="UP000475862"/>
    </source>
</evidence>
<evidence type="ECO:0000256" key="4">
    <source>
        <dbReference type="ARBA" id="ARBA00022692"/>
    </source>
</evidence>
<keyword evidence="4" id="KW-0812">Transmembrane</keyword>
<dbReference type="AlphaFoldDB" id="A0A6G0TF37"/>
<evidence type="ECO:0000256" key="6">
    <source>
        <dbReference type="ARBA" id="ARBA00022989"/>
    </source>
</evidence>
<accession>A0A6G0TF37</accession>
<evidence type="ECO:0000256" key="5">
    <source>
        <dbReference type="ARBA" id="ARBA00022725"/>
    </source>
</evidence>
<dbReference type="GO" id="GO:0004984">
    <property type="term" value="F:olfactory receptor activity"/>
    <property type="evidence" value="ECO:0007669"/>
    <property type="project" value="InterPro"/>
</dbReference>
<keyword evidence="11" id="KW-1185">Reference proteome</keyword>
<dbReference type="PANTHER" id="PTHR21137">
    <property type="entry name" value="ODORANT RECEPTOR"/>
    <property type="match status" value="1"/>
</dbReference>
<evidence type="ECO:0000256" key="9">
    <source>
        <dbReference type="ARBA" id="ARBA00023224"/>
    </source>
</evidence>
<keyword evidence="7" id="KW-0472">Membrane</keyword>
<keyword evidence="9" id="KW-0807">Transducer</keyword>
<dbReference type="PANTHER" id="PTHR21137:SF35">
    <property type="entry name" value="ODORANT RECEPTOR 19A-RELATED"/>
    <property type="match status" value="1"/>
</dbReference>
<gene>
    <name evidence="10" type="ORF">AGLY_010105</name>
</gene>
<dbReference type="Proteomes" id="UP000475862">
    <property type="component" value="Unassembled WGS sequence"/>
</dbReference>
<evidence type="ECO:0000256" key="2">
    <source>
        <dbReference type="ARBA" id="ARBA00022475"/>
    </source>
</evidence>
<dbReference type="GO" id="GO:0005549">
    <property type="term" value="F:odorant binding"/>
    <property type="evidence" value="ECO:0007669"/>
    <property type="project" value="InterPro"/>
</dbReference>
<evidence type="ECO:0000256" key="8">
    <source>
        <dbReference type="ARBA" id="ARBA00023170"/>
    </source>
</evidence>